<reference evidence="2 3" key="1">
    <citation type="submission" date="2020-08" db="EMBL/GenBank/DDBJ databases">
        <title>Edaphobacter telluris sp. nov. and Acidobacterium dinghuensis sp. nov., two acidobacteria isolated from forest soil.</title>
        <authorList>
            <person name="Fu J."/>
            <person name="Qiu L."/>
        </authorList>
    </citation>
    <scope>NUCLEOTIDE SEQUENCE [LARGE SCALE GENOMIC DNA]</scope>
    <source>
        <strain evidence="2">4Y35</strain>
    </source>
</reference>
<dbReference type="PANTHER" id="PTHR33164">
    <property type="entry name" value="TRANSCRIPTIONAL REGULATOR, MARR FAMILY"/>
    <property type="match status" value="1"/>
</dbReference>
<dbReference type="PRINTS" id="PR00598">
    <property type="entry name" value="HTHMARR"/>
</dbReference>
<dbReference type="RefSeq" id="WP_186743426.1">
    <property type="nucleotide sequence ID" value="NZ_CP060394.1"/>
</dbReference>
<dbReference type="GO" id="GO:0003700">
    <property type="term" value="F:DNA-binding transcription factor activity"/>
    <property type="evidence" value="ECO:0007669"/>
    <property type="project" value="InterPro"/>
</dbReference>
<evidence type="ECO:0000259" key="1">
    <source>
        <dbReference type="PROSITE" id="PS50995"/>
    </source>
</evidence>
<dbReference type="Pfam" id="PF12802">
    <property type="entry name" value="MarR_2"/>
    <property type="match status" value="1"/>
</dbReference>
<keyword evidence="3" id="KW-1185">Reference proteome</keyword>
<dbReference type="KEGG" id="adin:H7849_00090"/>
<dbReference type="GO" id="GO:0006950">
    <property type="term" value="P:response to stress"/>
    <property type="evidence" value="ECO:0007669"/>
    <property type="project" value="TreeGrafter"/>
</dbReference>
<sequence>MKKNIPSEVQVSGLEAHLGYWLRFVSNSVSAEFARKVAAEGVTVSEWVVMRVLFDHNEMQPKELATAIGMTKGPVSRLIDRLLAKKLIARRAHASDGRAQIVRLTPGGRALVPKLAALADANDAEFFAHFSEAEKHQLVKAMRKTVEVHGLSAVPVE</sequence>
<accession>A0A7G8BIV2</accession>
<dbReference type="InterPro" id="IPR000835">
    <property type="entry name" value="HTH_MarR-typ"/>
</dbReference>
<dbReference type="InterPro" id="IPR036390">
    <property type="entry name" value="WH_DNA-bd_sf"/>
</dbReference>
<dbReference type="Proteomes" id="UP000515312">
    <property type="component" value="Chromosome"/>
</dbReference>
<evidence type="ECO:0000313" key="3">
    <source>
        <dbReference type="Proteomes" id="UP000515312"/>
    </source>
</evidence>
<organism evidence="2 3">
    <name type="scientific">Alloacidobacterium dinghuense</name>
    <dbReference type="NCBI Taxonomy" id="2763107"/>
    <lineage>
        <taxon>Bacteria</taxon>
        <taxon>Pseudomonadati</taxon>
        <taxon>Acidobacteriota</taxon>
        <taxon>Terriglobia</taxon>
        <taxon>Terriglobales</taxon>
        <taxon>Acidobacteriaceae</taxon>
        <taxon>Alloacidobacterium</taxon>
    </lineage>
</organism>
<proteinExistence type="predicted"/>
<feature type="domain" description="HTH marR-type" evidence="1">
    <location>
        <begin position="15"/>
        <end position="147"/>
    </location>
</feature>
<dbReference type="SUPFAM" id="SSF46785">
    <property type="entry name" value="Winged helix' DNA-binding domain"/>
    <property type="match status" value="1"/>
</dbReference>
<dbReference type="SMART" id="SM00347">
    <property type="entry name" value="HTH_MARR"/>
    <property type="match status" value="1"/>
</dbReference>
<dbReference type="EMBL" id="CP060394">
    <property type="protein sequence ID" value="QNI32472.1"/>
    <property type="molecule type" value="Genomic_DNA"/>
</dbReference>
<name>A0A7G8BIV2_9BACT</name>
<gene>
    <name evidence="2" type="ORF">H7849_00090</name>
</gene>
<dbReference type="Gene3D" id="1.10.10.10">
    <property type="entry name" value="Winged helix-like DNA-binding domain superfamily/Winged helix DNA-binding domain"/>
    <property type="match status" value="1"/>
</dbReference>
<dbReference type="InterPro" id="IPR039422">
    <property type="entry name" value="MarR/SlyA-like"/>
</dbReference>
<dbReference type="InterPro" id="IPR036388">
    <property type="entry name" value="WH-like_DNA-bd_sf"/>
</dbReference>
<dbReference type="AlphaFoldDB" id="A0A7G8BIV2"/>
<evidence type="ECO:0000313" key="2">
    <source>
        <dbReference type="EMBL" id="QNI32472.1"/>
    </source>
</evidence>
<dbReference type="PANTHER" id="PTHR33164:SF43">
    <property type="entry name" value="HTH-TYPE TRANSCRIPTIONAL REPRESSOR YETL"/>
    <property type="match status" value="1"/>
</dbReference>
<dbReference type="PROSITE" id="PS50995">
    <property type="entry name" value="HTH_MARR_2"/>
    <property type="match status" value="1"/>
</dbReference>
<protein>
    <submittedName>
        <fullName evidence="2">MarR family transcriptional regulator</fullName>
    </submittedName>
</protein>